<dbReference type="AlphaFoldDB" id="V6LCY4"/>
<reference evidence="1 2" key="1">
    <citation type="journal article" date="2014" name="PLoS Genet.">
        <title>The Genome of Spironucleus salmonicida Highlights a Fish Pathogen Adapted to Fluctuating Environments.</title>
        <authorList>
            <person name="Xu F."/>
            <person name="Jerlstrom-Hultqvist J."/>
            <person name="Einarsson E."/>
            <person name="Astvaldsson A."/>
            <person name="Svard S.G."/>
            <person name="Andersson J.O."/>
        </authorList>
    </citation>
    <scope>NUCLEOTIDE SEQUENCE</scope>
    <source>
        <strain evidence="2">ATCC 50377</strain>
    </source>
</reference>
<evidence type="ECO:0000313" key="1">
    <source>
        <dbReference type="EMBL" id="EST42113.1"/>
    </source>
</evidence>
<accession>V6LCY4</accession>
<keyword evidence="3" id="KW-1185">Reference proteome</keyword>
<reference evidence="2" key="2">
    <citation type="submission" date="2020-12" db="EMBL/GenBank/DDBJ databases">
        <title>New Spironucleus salmonicida genome in near-complete chromosomes.</title>
        <authorList>
            <person name="Xu F."/>
            <person name="Kurt Z."/>
            <person name="Jimenez-Gonzalez A."/>
            <person name="Astvaldsson A."/>
            <person name="Andersson J.O."/>
            <person name="Svard S.G."/>
        </authorList>
    </citation>
    <scope>NUCLEOTIDE SEQUENCE</scope>
    <source>
        <strain evidence="2">ATCC 50377</strain>
    </source>
</reference>
<dbReference type="EMBL" id="KI546166">
    <property type="protein sequence ID" value="EST42113.1"/>
    <property type="molecule type" value="Genomic_DNA"/>
</dbReference>
<proteinExistence type="predicted"/>
<dbReference type="EMBL" id="AUWU02000003">
    <property type="protein sequence ID" value="KAH0574777.1"/>
    <property type="molecule type" value="Genomic_DNA"/>
</dbReference>
<gene>
    <name evidence="1" type="ORF">SS50377_18422</name>
    <name evidence="2" type="ORF">SS50377_22392</name>
</gene>
<evidence type="ECO:0000313" key="2">
    <source>
        <dbReference type="EMBL" id="KAH0574777.1"/>
    </source>
</evidence>
<dbReference type="VEuPathDB" id="GiardiaDB:SS50377_22392"/>
<sequence>MKDLSQSLDFYRRGGIKQDNYNHNDIAKRFQKTVYDRSFTYTNKKALSPVKLKGANFFTHIKNGVVVNDLVQDKVDSINSEKDVAMLTCDSQELFFKLKREQYAFVATRQPKDYISSEFMISYAKSSRTKLNPVELSIHQIREHKQKWAKSQTIGSIKLPIFTDRIRSASFFLDTKLGASNYKQVGKNAFFETKYHIQ</sequence>
<evidence type="ECO:0000313" key="3">
    <source>
        <dbReference type="Proteomes" id="UP000018208"/>
    </source>
</evidence>
<dbReference type="Proteomes" id="UP000018208">
    <property type="component" value="Unassembled WGS sequence"/>
</dbReference>
<organism evidence="1">
    <name type="scientific">Spironucleus salmonicida</name>
    <dbReference type="NCBI Taxonomy" id="348837"/>
    <lineage>
        <taxon>Eukaryota</taxon>
        <taxon>Metamonada</taxon>
        <taxon>Diplomonadida</taxon>
        <taxon>Hexamitidae</taxon>
        <taxon>Hexamitinae</taxon>
        <taxon>Spironucleus</taxon>
    </lineage>
</organism>
<name>V6LCY4_9EUKA</name>
<protein>
    <submittedName>
        <fullName evidence="1">Uncharacterized protein</fullName>
    </submittedName>
</protein>